<evidence type="ECO:0000313" key="11">
    <source>
        <dbReference type="EMBL" id="GGF39537.1"/>
    </source>
</evidence>
<evidence type="ECO:0000259" key="10">
    <source>
        <dbReference type="Pfam" id="PF01467"/>
    </source>
</evidence>
<comment type="cofactor">
    <cofactor evidence="9">
        <name>Mg(2+)</name>
        <dbReference type="ChEBI" id="CHEBI:18420"/>
    </cofactor>
</comment>
<comment type="subunit">
    <text evidence="9">Homohexamer.</text>
</comment>
<evidence type="ECO:0000256" key="2">
    <source>
        <dbReference type="ARBA" id="ARBA00022679"/>
    </source>
</evidence>
<dbReference type="InterPro" id="IPR004821">
    <property type="entry name" value="Cyt_trans-like"/>
</dbReference>
<accession>A0ABQ1V695</accession>
<feature type="domain" description="Cytidyltransferase-like" evidence="10">
    <location>
        <begin position="5"/>
        <end position="132"/>
    </location>
</feature>
<comment type="function">
    <text evidence="9">Reversibly transfers an adenylyl group from ATP to 4'-phosphopantetheine, yielding dephospho-CoA (dPCoA) and pyrophosphate.</text>
</comment>
<dbReference type="PANTHER" id="PTHR21342">
    <property type="entry name" value="PHOSPHOPANTETHEINE ADENYLYLTRANSFERASE"/>
    <property type="match status" value="1"/>
</dbReference>
<evidence type="ECO:0000256" key="8">
    <source>
        <dbReference type="ARBA" id="ARBA00029346"/>
    </source>
</evidence>
<dbReference type="Proteomes" id="UP000632454">
    <property type="component" value="Unassembled WGS sequence"/>
</dbReference>
<comment type="caution">
    <text evidence="11">The sequence shown here is derived from an EMBL/GenBank/DDBJ whole genome shotgun (WGS) entry which is preliminary data.</text>
</comment>
<dbReference type="EMBL" id="BMCS01000003">
    <property type="protein sequence ID" value="GGF39537.1"/>
    <property type="molecule type" value="Genomic_DNA"/>
</dbReference>
<comment type="catalytic activity">
    <reaction evidence="8 9">
        <text>(R)-4'-phosphopantetheine + ATP + H(+) = 3'-dephospho-CoA + diphosphate</text>
        <dbReference type="Rhea" id="RHEA:19801"/>
        <dbReference type="ChEBI" id="CHEBI:15378"/>
        <dbReference type="ChEBI" id="CHEBI:30616"/>
        <dbReference type="ChEBI" id="CHEBI:33019"/>
        <dbReference type="ChEBI" id="CHEBI:57328"/>
        <dbReference type="ChEBI" id="CHEBI:61723"/>
        <dbReference type="EC" id="2.7.7.3"/>
    </reaction>
</comment>
<proteinExistence type="inferred from homology"/>
<evidence type="ECO:0000256" key="1">
    <source>
        <dbReference type="ARBA" id="ARBA00022490"/>
    </source>
</evidence>
<dbReference type="InterPro" id="IPR014729">
    <property type="entry name" value="Rossmann-like_a/b/a_fold"/>
</dbReference>
<evidence type="ECO:0000256" key="7">
    <source>
        <dbReference type="ARBA" id="ARBA00022993"/>
    </source>
</evidence>
<dbReference type="CDD" id="cd02163">
    <property type="entry name" value="PPAT"/>
    <property type="match status" value="1"/>
</dbReference>
<evidence type="ECO:0000313" key="12">
    <source>
        <dbReference type="Proteomes" id="UP000632454"/>
    </source>
</evidence>
<keyword evidence="1 9" id="KW-0963">Cytoplasm</keyword>
<reference evidence="12" key="1">
    <citation type="journal article" date="2019" name="Int. J. Syst. Evol. Microbiol.">
        <title>The Global Catalogue of Microorganisms (GCM) 10K type strain sequencing project: providing services to taxonomists for standard genome sequencing and annotation.</title>
        <authorList>
            <consortium name="The Broad Institute Genomics Platform"/>
            <consortium name="The Broad Institute Genome Sequencing Center for Infectious Disease"/>
            <person name="Wu L."/>
            <person name="Ma J."/>
        </authorList>
    </citation>
    <scope>NUCLEOTIDE SEQUENCE [LARGE SCALE GENOMIC DNA]</scope>
    <source>
        <strain evidence="12">CCM 7855</strain>
    </source>
</reference>
<evidence type="ECO:0000256" key="4">
    <source>
        <dbReference type="ARBA" id="ARBA00022741"/>
    </source>
</evidence>
<feature type="binding site" evidence="9">
    <location>
        <position position="41"/>
    </location>
    <ligand>
        <name>substrate</name>
    </ligand>
</feature>
<keyword evidence="4 9" id="KW-0547">Nucleotide-binding</keyword>
<keyword evidence="7 9" id="KW-0173">Coenzyme A biosynthesis</keyword>
<feature type="binding site" evidence="9">
    <location>
        <position position="73"/>
    </location>
    <ligand>
        <name>substrate</name>
    </ligand>
</feature>
<gene>
    <name evidence="9 11" type="primary">coaD</name>
    <name evidence="11" type="ORF">GCM10007298_39030</name>
</gene>
<dbReference type="Gene3D" id="3.40.50.620">
    <property type="entry name" value="HUPs"/>
    <property type="match status" value="1"/>
</dbReference>
<keyword evidence="2 9" id="KW-0808">Transferase</keyword>
<evidence type="ECO:0000256" key="6">
    <source>
        <dbReference type="ARBA" id="ARBA00022842"/>
    </source>
</evidence>
<comment type="pathway">
    <text evidence="9">Cofactor biosynthesis; coenzyme A biosynthesis; CoA from (R)-pantothenate: step 4/5.</text>
</comment>
<feature type="binding site" evidence="9">
    <location>
        <position position="87"/>
    </location>
    <ligand>
        <name>substrate</name>
    </ligand>
</feature>
<keyword evidence="3 9" id="KW-0548">Nucleotidyltransferase</keyword>
<feature type="binding site" evidence="9">
    <location>
        <begin position="9"/>
        <end position="10"/>
    </location>
    <ligand>
        <name>ATP</name>
        <dbReference type="ChEBI" id="CHEBI:30616"/>
    </ligand>
</feature>
<evidence type="ECO:0000256" key="5">
    <source>
        <dbReference type="ARBA" id="ARBA00022840"/>
    </source>
</evidence>
<dbReference type="InterPro" id="IPR001980">
    <property type="entry name" value="PPAT"/>
</dbReference>
<feature type="binding site" evidence="9">
    <location>
        <position position="98"/>
    </location>
    <ligand>
        <name>ATP</name>
        <dbReference type="ChEBI" id="CHEBI:30616"/>
    </ligand>
</feature>
<feature type="binding site" evidence="9">
    <location>
        <begin position="88"/>
        <end position="90"/>
    </location>
    <ligand>
        <name>ATP</name>
        <dbReference type="ChEBI" id="CHEBI:30616"/>
    </ligand>
</feature>
<dbReference type="NCBIfam" id="TIGR00125">
    <property type="entry name" value="cyt_tran_rel"/>
    <property type="match status" value="1"/>
</dbReference>
<dbReference type="HAMAP" id="MF_00151">
    <property type="entry name" value="PPAT_bact"/>
    <property type="match status" value="1"/>
</dbReference>
<dbReference type="PRINTS" id="PR01020">
    <property type="entry name" value="LPSBIOSNTHSS"/>
</dbReference>
<dbReference type="Pfam" id="PF01467">
    <property type="entry name" value="CTP_transf_like"/>
    <property type="match status" value="1"/>
</dbReference>
<keyword evidence="12" id="KW-1185">Reference proteome</keyword>
<dbReference type="RefSeq" id="WP_188492094.1">
    <property type="nucleotide sequence ID" value="NZ_BMCS01000003.1"/>
</dbReference>
<dbReference type="NCBIfam" id="TIGR01510">
    <property type="entry name" value="coaD_prev_kdtB"/>
    <property type="match status" value="1"/>
</dbReference>
<keyword evidence="6 9" id="KW-0460">Magnesium</keyword>
<name>A0ABQ1V695_9NOCA</name>
<feature type="binding site" evidence="9">
    <location>
        <begin position="122"/>
        <end position="128"/>
    </location>
    <ligand>
        <name>ATP</name>
        <dbReference type="ChEBI" id="CHEBI:30616"/>
    </ligand>
</feature>
<comment type="subcellular location">
    <subcellularLocation>
        <location evidence="9">Cytoplasm</location>
    </subcellularLocation>
</comment>
<dbReference type="SUPFAM" id="SSF52374">
    <property type="entry name" value="Nucleotidylyl transferase"/>
    <property type="match status" value="1"/>
</dbReference>
<feature type="site" description="Transition state stabilizer" evidence="9">
    <location>
        <position position="17"/>
    </location>
</feature>
<organism evidence="11 12">
    <name type="scientific">Williamsia phyllosphaerae</name>
    <dbReference type="NCBI Taxonomy" id="885042"/>
    <lineage>
        <taxon>Bacteria</taxon>
        <taxon>Bacillati</taxon>
        <taxon>Actinomycetota</taxon>
        <taxon>Actinomycetes</taxon>
        <taxon>Mycobacteriales</taxon>
        <taxon>Nocardiaceae</taxon>
        <taxon>Williamsia</taxon>
    </lineage>
</organism>
<evidence type="ECO:0000256" key="3">
    <source>
        <dbReference type="ARBA" id="ARBA00022695"/>
    </source>
</evidence>
<comment type="similarity">
    <text evidence="9">Belongs to the bacterial CoaD family.</text>
</comment>
<dbReference type="EC" id="2.7.7.3" evidence="9"/>
<protein>
    <recommendedName>
        <fullName evidence="9">Phosphopantetheine adenylyltransferase</fullName>
        <ecNumber evidence="9">2.7.7.3</ecNumber>
    </recommendedName>
    <alternativeName>
        <fullName evidence="9">Dephospho-CoA pyrophosphorylase</fullName>
    </alternativeName>
    <alternativeName>
        <fullName evidence="9">Pantetheine-phosphate adenylyltransferase</fullName>
        <shortName evidence="9">PPAT</shortName>
    </alternativeName>
</protein>
<keyword evidence="5 9" id="KW-0067">ATP-binding</keyword>
<dbReference type="GO" id="GO:0016779">
    <property type="term" value="F:nucleotidyltransferase activity"/>
    <property type="evidence" value="ECO:0007669"/>
    <property type="project" value="UniProtKB-KW"/>
</dbReference>
<feature type="binding site" evidence="9">
    <location>
        <position position="17"/>
    </location>
    <ligand>
        <name>ATP</name>
        <dbReference type="ChEBI" id="CHEBI:30616"/>
    </ligand>
</feature>
<sequence>MPGAVCPGSFDPLTRGHLYVIERCAARFSELVVTVTINPAKKGMFSIDERVSLIEECTAHLPTVRVDRWEGLLVDHLRENDLGTIVKGLRSTVDFSYEVPMAQMNRDLTDVETFFMLTDPQWSHVSSSLVKEVARLGGDVQPFLPPPVYAALRAKLDS</sequence>
<evidence type="ECO:0000256" key="9">
    <source>
        <dbReference type="HAMAP-Rule" id="MF_00151"/>
    </source>
</evidence>
<dbReference type="PANTHER" id="PTHR21342:SF1">
    <property type="entry name" value="PHOSPHOPANTETHEINE ADENYLYLTRANSFERASE"/>
    <property type="match status" value="1"/>
</dbReference>
<feature type="binding site" evidence="9">
    <location>
        <position position="9"/>
    </location>
    <ligand>
        <name>substrate</name>
    </ligand>
</feature>